<dbReference type="GO" id="GO:0005634">
    <property type="term" value="C:nucleus"/>
    <property type="evidence" value="ECO:0007669"/>
    <property type="project" value="TreeGrafter"/>
</dbReference>
<dbReference type="Pfam" id="PF06244">
    <property type="entry name" value="Ccdc124"/>
    <property type="match status" value="1"/>
</dbReference>
<evidence type="ECO:0000256" key="3">
    <source>
        <dbReference type="SAM" id="MobiDB-lite"/>
    </source>
</evidence>
<sequence length="231" mass="25943">MPVRVNQRAVEARERKAAAAAAKAAAAEQEAERKRWEDNDKLVSRKLDRKAETQAKAEERMQRKLELRKLAEEEMKALAGKSTKKNQSPTKLTRAQILQRQLAAAMEKEASSPSDEGSMPRLEPNINHIIRAESLQAQLEGRDIVSASNLDDALSQLTLSDAPGEDRHPERRMKAAYRAYEEQMMPRLKAENPTLKRSQLLEMLSKQASLTQEVEEGAREPSQSGMLRASC</sequence>
<comment type="similarity">
    <text evidence="1">Belongs to the CCDC124 family.</text>
</comment>
<dbReference type="Proteomes" id="UP000018201">
    <property type="component" value="Unassembled WGS sequence"/>
</dbReference>
<dbReference type="GO" id="GO:0003713">
    <property type="term" value="F:transcription coactivator activity"/>
    <property type="evidence" value="ECO:0007669"/>
    <property type="project" value="TreeGrafter"/>
</dbReference>
<dbReference type="VEuPathDB" id="ToxoDB:EPH_0018330"/>
<protein>
    <recommendedName>
        <fullName evidence="4">Coiled-coil domain-containing protein</fullName>
    </recommendedName>
</protein>
<reference evidence="5" key="2">
    <citation type="submission" date="2013-10" db="EMBL/GenBank/DDBJ databases">
        <authorList>
            <person name="Aslett M."/>
        </authorList>
    </citation>
    <scope>NUCLEOTIDE SEQUENCE [LARGE SCALE GENOMIC DNA]</scope>
    <source>
        <strain evidence="5">Houghton</strain>
    </source>
</reference>
<dbReference type="InterPro" id="IPR054414">
    <property type="entry name" value="Ccdc124/Oxs1_C"/>
</dbReference>
<organism evidence="5 6">
    <name type="scientific">Eimeria praecox</name>
    <dbReference type="NCBI Taxonomy" id="51316"/>
    <lineage>
        <taxon>Eukaryota</taxon>
        <taxon>Sar</taxon>
        <taxon>Alveolata</taxon>
        <taxon>Apicomplexa</taxon>
        <taxon>Conoidasida</taxon>
        <taxon>Coccidia</taxon>
        <taxon>Eucoccidiorida</taxon>
        <taxon>Eimeriorina</taxon>
        <taxon>Eimeriidae</taxon>
        <taxon>Eimeria</taxon>
    </lineage>
</organism>
<keyword evidence="2" id="KW-0175">Coiled coil</keyword>
<feature type="region of interest" description="Disordered" evidence="3">
    <location>
        <begin position="208"/>
        <end position="231"/>
    </location>
</feature>
<feature type="domain" description="Coiled-coil" evidence="4">
    <location>
        <begin position="125"/>
        <end position="207"/>
    </location>
</feature>
<evidence type="ECO:0000256" key="1">
    <source>
        <dbReference type="ARBA" id="ARBA00008296"/>
    </source>
</evidence>
<accession>U6H0Y2</accession>
<dbReference type="OrthoDB" id="76412at2759"/>
<name>U6H0Y2_9EIME</name>
<dbReference type="AlphaFoldDB" id="U6H0Y2"/>
<dbReference type="InterPro" id="IPR010422">
    <property type="entry name" value="Ccdc124/Oxs1"/>
</dbReference>
<evidence type="ECO:0000313" key="6">
    <source>
        <dbReference type="Proteomes" id="UP000018201"/>
    </source>
</evidence>
<evidence type="ECO:0000259" key="4">
    <source>
        <dbReference type="Pfam" id="PF06244"/>
    </source>
</evidence>
<reference evidence="5" key="1">
    <citation type="submission" date="2013-10" db="EMBL/GenBank/DDBJ databases">
        <title>Genomic analysis of the causative agents of coccidiosis in chickens.</title>
        <authorList>
            <person name="Reid A.J."/>
            <person name="Blake D."/>
            <person name="Billington K."/>
            <person name="Browne H."/>
            <person name="Dunn M."/>
            <person name="Hung S."/>
            <person name="Kawahara F."/>
            <person name="Miranda-Saavedra D."/>
            <person name="Mourier T."/>
            <person name="Nagra H."/>
            <person name="Otto T.D."/>
            <person name="Rawlings N."/>
            <person name="Sanchez A."/>
            <person name="Sanders M."/>
            <person name="Subramaniam C."/>
            <person name="Tay Y."/>
            <person name="Dear P."/>
            <person name="Doerig C."/>
            <person name="Gruber A."/>
            <person name="Parkinson J."/>
            <person name="Shirley M."/>
            <person name="Wan K.L."/>
            <person name="Berriman M."/>
            <person name="Tomley F."/>
            <person name="Pain A."/>
        </authorList>
    </citation>
    <scope>NUCLEOTIDE SEQUENCE [LARGE SCALE GENOMIC DNA]</scope>
    <source>
        <strain evidence="5">Houghton</strain>
    </source>
</reference>
<feature type="compositionally biased region" description="Basic and acidic residues" evidence="3">
    <location>
        <begin position="30"/>
        <end position="61"/>
    </location>
</feature>
<keyword evidence="6" id="KW-1185">Reference proteome</keyword>
<dbReference type="GO" id="GO:0006366">
    <property type="term" value="P:transcription by RNA polymerase II"/>
    <property type="evidence" value="ECO:0007669"/>
    <property type="project" value="TreeGrafter"/>
</dbReference>
<dbReference type="PANTHER" id="PTHR21680">
    <property type="entry name" value="COILED-COIL DOMAIN-CONTAINING PROTEIN 124"/>
    <property type="match status" value="1"/>
</dbReference>
<dbReference type="EMBL" id="HG694769">
    <property type="protein sequence ID" value="CDI86095.1"/>
    <property type="molecule type" value="Genomic_DNA"/>
</dbReference>
<feature type="region of interest" description="Disordered" evidence="3">
    <location>
        <begin position="21"/>
        <end position="61"/>
    </location>
</feature>
<evidence type="ECO:0000256" key="2">
    <source>
        <dbReference type="ARBA" id="ARBA00023054"/>
    </source>
</evidence>
<gene>
    <name evidence="5" type="ORF">EPH_0018330</name>
</gene>
<evidence type="ECO:0000313" key="5">
    <source>
        <dbReference type="EMBL" id="CDI86095.1"/>
    </source>
</evidence>
<dbReference type="PANTHER" id="PTHR21680:SF0">
    <property type="entry name" value="COILED-COIL DOMAIN-CONTAINING PROTEIN 124"/>
    <property type="match status" value="1"/>
</dbReference>
<proteinExistence type="inferred from homology"/>